<comment type="caution">
    <text evidence="2">The sequence shown here is derived from an EMBL/GenBank/DDBJ whole genome shotgun (WGS) entry which is preliminary data.</text>
</comment>
<dbReference type="Pfam" id="PF00149">
    <property type="entry name" value="Metallophos"/>
    <property type="match status" value="1"/>
</dbReference>
<feature type="domain" description="Calcineurin-like phosphoesterase" evidence="1">
    <location>
        <begin position="24"/>
        <end position="257"/>
    </location>
</feature>
<gene>
    <name evidence="2" type="ORF">CTAYLR_000641</name>
</gene>
<dbReference type="EMBL" id="JAQMWT010000524">
    <property type="protein sequence ID" value="KAJ8600274.1"/>
    <property type="molecule type" value="Genomic_DNA"/>
</dbReference>
<sequence>MRVIVLLAQHVGGVRVGSVARFSRIVAVGDVHGDLRALRACLRVAGVVDRDGGWATDHALVVSTGDVLDGGGEDWKCLKYLRSLQETARRQGGDVVLTLGNHECLNLQGNLASVAPQGFLDVESDVGSRRAAFLPGGPGALLLNDLCAGSPVARIVGDTLFCHGGVHVDFLDRHRPEAASYREVLSSVNAKACDWLVGRRVDTLADGTPRILDFRSPAWLRLYSNPPNAEPSKRHCDAARHALRALGCNRMVVGHTPQFSADSCCGDRVYRIDTGAHYGGPKEALELRKGLEPRVRSAAIRSNL</sequence>
<dbReference type="SUPFAM" id="SSF56300">
    <property type="entry name" value="Metallo-dependent phosphatases"/>
    <property type="match status" value="1"/>
</dbReference>
<protein>
    <recommendedName>
        <fullName evidence="1">Calcineurin-like phosphoesterase domain-containing protein</fullName>
    </recommendedName>
</protein>
<dbReference type="AlphaFoldDB" id="A0AAD7UAQ6"/>
<organism evidence="2 3">
    <name type="scientific">Chrysophaeum taylorii</name>
    <dbReference type="NCBI Taxonomy" id="2483200"/>
    <lineage>
        <taxon>Eukaryota</taxon>
        <taxon>Sar</taxon>
        <taxon>Stramenopiles</taxon>
        <taxon>Ochrophyta</taxon>
        <taxon>Pelagophyceae</taxon>
        <taxon>Pelagomonadales</taxon>
        <taxon>Pelagomonadaceae</taxon>
        <taxon>Chrysophaeum</taxon>
    </lineage>
</organism>
<dbReference type="PANTHER" id="PTHR46546:SF4">
    <property type="entry name" value="SHEWANELLA-LIKE PROTEIN PHOSPHATASE 1"/>
    <property type="match status" value="1"/>
</dbReference>
<evidence type="ECO:0000259" key="1">
    <source>
        <dbReference type="Pfam" id="PF00149"/>
    </source>
</evidence>
<name>A0AAD7UAQ6_9STRA</name>
<dbReference type="Gene3D" id="3.60.21.10">
    <property type="match status" value="1"/>
</dbReference>
<dbReference type="PANTHER" id="PTHR46546">
    <property type="entry name" value="SHEWANELLA-LIKE PROTEIN PHOSPHATASE 1"/>
    <property type="match status" value="1"/>
</dbReference>
<dbReference type="InterPro" id="IPR004843">
    <property type="entry name" value="Calcineurin-like_PHP"/>
</dbReference>
<keyword evidence="3" id="KW-1185">Reference proteome</keyword>
<accession>A0AAD7UAQ6</accession>
<dbReference type="InterPro" id="IPR029052">
    <property type="entry name" value="Metallo-depent_PP-like"/>
</dbReference>
<dbReference type="GO" id="GO:0016787">
    <property type="term" value="F:hydrolase activity"/>
    <property type="evidence" value="ECO:0007669"/>
    <property type="project" value="InterPro"/>
</dbReference>
<proteinExistence type="predicted"/>
<evidence type="ECO:0000313" key="3">
    <source>
        <dbReference type="Proteomes" id="UP001230188"/>
    </source>
</evidence>
<reference evidence="2" key="1">
    <citation type="submission" date="2023-01" db="EMBL/GenBank/DDBJ databases">
        <title>Metagenome sequencing of chrysophaentin producing Chrysophaeum taylorii.</title>
        <authorList>
            <person name="Davison J."/>
            <person name="Bewley C."/>
        </authorList>
    </citation>
    <scope>NUCLEOTIDE SEQUENCE</scope>
    <source>
        <strain evidence="2">NIES-1699</strain>
    </source>
</reference>
<evidence type="ECO:0000313" key="2">
    <source>
        <dbReference type="EMBL" id="KAJ8600274.1"/>
    </source>
</evidence>
<dbReference type="Proteomes" id="UP001230188">
    <property type="component" value="Unassembled WGS sequence"/>
</dbReference>